<feature type="region of interest" description="Disordered" evidence="1">
    <location>
        <begin position="228"/>
        <end position="250"/>
    </location>
</feature>
<dbReference type="EMBL" id="CP012109">
    <property type="protein sequence ID" value="AKQ63175.1"/>
    <property type="molecule type" value="Genomic_DNA"/>
</dbReference>
<feature type="compositionally biased region" description="Basic and acidic residues" evidence="1">
    <location>
        <begin position="192"/>
        <end position="201"/>
    </location>
</feature>
<evidence type="ECO:0000256" key="2">
    <source>
        <dbReference type="SAM" id="Phobius"/>
    </source>
</evidence>
<dbReference type="PATRIC" id="fig|1297742.4.peg.91"/>
<keyword evidence="2" id="KW-1133">Transmembrane helix</keyword>
<sequence length="302" mass="32458">MSSIRIPTVIDRLPRTPDVGGPKVPKVPGGKDPQGLGLDPRFLEVSDDFRTQSPPTPHPSVGGQERPPLKPVADLVPPRLQDTPGQEALGHRFASDAALLASHLTPSQLPGSERATRLWAFYAAYATAAAQHPPEPEAREAFREALEGQGFAELRDAHTGEDGVTRGLWVMEARTPEEARTRAAAVQLEPPPEVRHSEEAAARPASEPLLAQASHARPPATLQAPVMPAMRPHEEAPVPEDARNSRGRRGRLGPAMLWNVLHRFRSEPEDGAVADGQWDRVTFGALLALLAIALAVAALVSL</sequence>
<evidence type="ECO:0000313" key="3">
    <source>
        <dbReference type="EMBL" id="AKQ63175.1"/>
    </source>
</evidence>
<feature type="compositionally biased region" description="Basic and acidic residues" evidence="1">
    <location>
        <begin position="41"/>
        <end position="50"/>
    </location>
</feature>
<feature type="region of interest" description="Disordered" evidence="1">
    <location>
        <begin position="1"/>
        <end position="86"/>
    </location>
</feature>
<feature type="compositionally biased region" description="Low complexity" evidence="1">
    <location>
        <begin position="17"/>
        <end position="33"/>
    </location>
</feature>
<dbReference type="RefSeq" id="WP_002637494.1">
    <property type="nucleotide sequence ID" value="NZ_CP012109.1"/>
</dbReference>
<protein>
    <submittedName>
        <fullName evidence="3">Immediate early protein ICP0</fullName>
    </submittedName>
</protein>
<feature type="region of interest" description="Disordered" evidence="1">
    <location>
        <begin position="184"/>
        <end position="206"/>
    </location>
</feature>
<evidence type="ECO:0000256" key="1">
    <source>
        <dbReference type="SAM" id="MobiDB-lite"/>
    </source>
</evidence>
<keyword evidence="2" id="KW-0812">Transmembrane</keyword>
<keyword evidence="2" id="KW-0472">Membrane</keyword>
<reference evidence="3 4" key="1">
    <citation type="journal article" date="2016" name="PLoS ONE">
        <title>Complete Genome Sequence and Comparative Genomics of a Novel Myxobacterium Myxococcus hansupus.</title>
        <authorList>
            <person name="Sharma G."/>
            <person name="Narwani T."/>
            <person name="Subramanian S."/>
        </authorList>
    </citation>
    <scope>NUCLEOTIDE SEQUENCE [LARGE SCALE GENOMIC DNA]</scope>
    <source>
        <strain evidence="4">mixupus</strain>
    </source>
</reference>
<name>A0A0H4WPB8_9BACT</name>
<organism evidence="3 4">
    <name type="scientific">Pseudomyxococcus hansupus</name>
    <dbReference type="NCBI Taxonomy" id="1297742"/>
    <lineage>
        <taxon>Bacteria</taxon>
        <taxon>Pseudomonadati</taxon>
        <taxon>Myxococcota</taxon>
        <taxon>Myxococcia</taxon>
        <taxon>Myxococcales</taxon>
        <taxon>Cystobacterineae</taxon>
        <taxon>Myxococcaceae</taxon>
        <taxon>Pseudomyxococcus</taxon>
    </lineage>
</organism>
<accession>A0A0H4WPB8</accession>
<gene>
    <name evidence="3" type="ORF">A176_000087</name>
</gene>
<dbReference type="AlphaFoldDB" id="A0A0H4WPB8"/>
<evidence type="ECO:0000313" key="4">
    <source>
        <dbReference type="Proteomes" id="UP000009026"/>
    </source>
</evidence>
<dbReference type="KEGG" id="mym:A176_000087"/>
<dbReference type="STRING" id="1297742.A176_000087"/>
<dbReference type="Proteomes" id="UP000009026">
    <property type="component" value="Chromosome"/>
</dbReference>
<feature type="compositionally biased region" description="Basic and acidic residues" evidence="1">
    <location>
        <begin position="231"/>
        <end position="244"/>
    </location>
</feature>
<feature type="transmembrane region" description="Helical" evidence="2">
    <location>
        <begin position="281"/>
        <end position="300"/>
    </location>
</feature>
<proteinExistence type="predicted"/>
<keyword evidence="4" id="KW-1185">Reference proteome</keyword>